<reference evidence="2" key="1">
    <citation type="submission" date="2022-08" db="EMBL/GenBank/DDBJ databases">
        <authorList>
            <person name="Deng Y."/>
            <person name="Han X.-F."/>
            <person name="Zhang Y.-Q."/>
        </authorList>
    </citation>
    <scope>NUCLEOTIDE SEQUENCE</scope>
    <source>
        <strain evidence="2">CPCC 203386</strain>
    </source>
</reference>
<dbReference type="RefSeq" id="WP_259542824.1">
    <property type="nucleotide sequence ID" value="NZ_JANLCJ010000145.1"/>
</dbReference>
<comment type="caution">
    <text evidence="2">The sequence shown here is derived from an EMBL/GenBank/DDBJ whole genome shotgun (WGS) entry which is preliminary data.</text>
</comment>
<gene>
    <name evidence="2" type="ORF">N1032_23680</name>
</gene>
<dbReference type="EMBL" id="JANLCJ010000145">
    <property type="protein sequence ID" value="MCS5736736.1"/>
    <property type="molecule type" value="Genomic_DNA"/>
</dbReference>
<dbReference type="Proteomes" id="UP001165586">
    <property type="component" value="Unassembled WGS sequence"/>
</dbReference>
<feature type="region of interest" description="Disordered" evidence="1">
    <location>
        <begin position="1"/>
        <end position="27"/>
    </location>
</feature>
<name>A0ABT2HA33_9MICO</name>
<proteinExistence type="predicted"/>
<evidence type="ECO:0000313" key="2">
    <source>
        <dbReference type="EMBL" id="MCS5736736.1"/>
    </source>
</evidence>
<evidence type="ECO:0000313" key="3">
    <source>
        <dbReference type="Proteomes" id="UP001165586"/>
    </source>
</evidence>
<dbReference type="Gene3D" id="2.20.25.180">
    <property type="match status" value="1"/>
</dbReference>
<feature type="non-terminal residue" evidence="2">
    <location>
        <position position="229"/>
    </location>
</feature>
<keyword evidence="3" id="KW-1185">Reference proteome</keyword>
<feature type="compositionally biased region" description="Basic and acidic residues" evidence="1">
    <location>
        <begin position="1"/>
        <end position="11"/>
    </location>
</feature>
<dbReference type="SUPFAM" id="SSF56731">
    <property type="entry name" value="DNA primase core"/>
    <property type="match status" value="1"/>
</dbReference>
<evidence type="ECO:0000256" key="1">
    <source>
        <dbReference type="SAM" id="MobiDB-lite"/>
    </source>
</evidence>
<organism evidence="2 3">
    <name type="scientific">Herbiconiux daphne</name>
    <dbReference type="NCBI Taxonomy" id="2970914"/>
    <lineage>
        <taxon>Bacteria</taxon>
        <taxon>Bacillati</taxon>
        <taxon>Actinomycetota</taxon>
        <taxon>Actinomycetes</taxon>
        <taxon>Micrococcales</taxon>
        <taxon>Microbacteriaceae</taxon>
        <taxon>Herbiconiux</taxon>
    </lineage>
</organism>
<sequence length="229" mass="25379">MSKKYGNKEITGESACPSCRASGGDRTGNHLQHWKNTETQEEWVYCNRCGHYEAITEANRADLESVRQVHRELTPEEREAILAEARELPIMALTSRGIRKDVAERYGVRVGLSQTNREPISHFYPKTKEGQVVAYKVRNLNPKYFYAIGSGSGCDLFGIEQARLGDVWGGKLFIFEDELSAMSGYQVLVDSSKSTYKPACVALPDGAGCAASALARNQKFVSSFAEIVI</sequence>
<accession>A0ABT2HA33</accession>
<protein>
    <submittedName>
        <fullName evidence="2">Uncharacterized protein</fullName>
    </submittedName>
</protein>